<evidence type="ECO:0000256" key="1">
    <source>
        <dbReference type="SAM" id="MobiDB-lite"/>
    </source>
</evidence>
<keyword evidence="3" id="KW-0808">Transferase</keyword>
<feature type="region of interest" description="Disordered" evidence="1">
    <location>
        <begin position="191"/>
        <end position="220"/>
    </location>
</feature>
<reference evidence="3" key="1">
    <citation type="journal article" date="2011" name="Genome Biol.">
        <title>The draft genome of the carcinogenic human liver fluke Clonorchis sinensis.</title>
        <authorList>
            <person name="Wang X."/>
            <person name="Chen W."/>
            <person name="Huang Y."/>
            <person name="Sun J."/>
            <person name="Men J."/>
            <person name="Liu H."/>
            <person name="Luo F."/>
            <person name="Guo L."/>
            <person name="Lv X."/>
            <person name="Deng C."/>
            <person name="Zhou C."/>
            <person name="Fan Y."/>
            <person name="Li X."/>
            <person name="Huang L."/>
            <person name="Hu Y."/>
            <person name="Liang C."/>
            <person name="Hu X."/>
            <person name="Xu J."/>
            <person name="Yu X."/>
        </authorList>
    </citation>
    <scope>NUCLEOTIDE SEQUENCE [LARGE SCALE GENOMIC DNA]</scope>
    <source>
        <strain evidence="3">Henan</strain>
    </source>
</reference>
<dbReference type="Gene3D" id="6.10.140.910">
    <property type="match status" value="1"/>
</dbReference>
<dbReference type="SUPFAM" id="SSF144284">
    <property type="entry name" value="Sec2 N-terminal region"/>
    <property type="match status" value="1"/>
</dbReference>
<keyword evidence="3" id="KW-0032">Aminotransferase</keyword>
<proteinExistence type="predicted"/>
<evidence type="ECO:0000313" key="4">
    <source>
        <dbReference type="Proteomes" id="UP000008909"/>
    </source>
</evidence>
<feature type="compositionally biased region" description="Basic residues" evidence="1">
    <location>
        <begin position="197"/>
        <end position="212"/>
    </location>
</feature>
<sequence>MEQCANKLRIHQYQSVERDRLPGVGKKRCATFRTGSLADVCCAIYRFNRVVSQFYVPFTVNGSRCQTRTKPTRVTWANASTLLINIGHIKQSNVQVAETKHLVEDRTSMDQNDSAFSDVRCSAYVYREVEAVFYTLNTVNFWPHSIHKNSVKPSESVLGCANLSKMQVNFPETDVFASLLESKTFSGYKSIPSSKARQSRSRLNKISIRSKSKAQSGVKAPKYRLNQGHNCSFRRNKAGKVCGTAAFLRTPIVSQYKWKKKRPPLRCRAIYPRIPHPVFESDYSATIKVAANTPLVSFQIHMVIAQLVYEDRSETCSCITTERRRYECTTGGVADIKGIKPRSPDSNMKTTEEQIKLLLEENRGLKSYIENMNSECLELNAVLFDEANKMVIAARSKQYLAEKRAKEKAQENELLHSQVDTLKAVISKLPSPVPICNPEAEIKIQNSPGKLTIATVM</sequence>
<keyword evidence="4" id="KW-1185">Reference proteome</keyword>
<reference key="2">
    <citation type="submission" date="2011-10" db="EMBL/GenBank/DDBJ databases">
        <title>The genome and transcriptome sequence of Clonorchis sinensis provide insights into the carcinogenic liver fluke.</title>
        <authorList>
            <person name="Wang X."/>
            <person name="Huang Y."/>
            <person name="Chen W."/>
            <person name="Liu H."/>
            <person name="Guo L."/>
            <person name="Chen Y."/>
            <person name="Luo F."/>
            <person name="Zhou W."/>
            <person name="Sun J."/>
            <person name="Mao Q."/>
            <person name="Liang P."/>
            <person name="Zhou C."/>
            <person name="Tian Y."/>
            <person name="Men J."/>
            <person name="Lv X."/>
            <person name="Huang L."/>
            <person name="Zhou J."/>
            <person name="Hu Y."/>
            <person name="Li R."/>
            <person name="Zhang F."/>
            <person name="Lei H."/>
            <person name="Li X."/>
            <person name="Hu X."/>
            <person name="Liang C."/>
            <person name="Xu J."/>
            <person name="Wu Z."/>
            <person name="Yu X."/>
        </authorList>
    </citation>
    <scope>NUCLEOTIDE SEQUENCE</scope>
    <source>
        <strain>Henan</strain>
    </source>
</reference>
<dbReference type="Pfam" id="PF06428">
    <property type="entry name" value="Sec2p"/>
    <property type="match status" value="1"/>
</dbReference>
<protein>
    <submittedName>
        <fullName evidence="3">Glucosamine-fructose-6-phosphate aminotransferase</fullName>
    </submittedName>
</protein>
<organism evidence="3 4">
    <name type="scientific">Clonorchis sinensis</name>
    <name type="common">Chinese liver fluke</name>
    <dbReference type="NCBI Taxonomy" id="79923"/>
    <lineage>
        <taxon>Eukaryota</taxon>
        <taxon>Metazoa</taxon>
        <taxon>Spiralia</taxon>
        <taxon>Lophotrochozoa</taxon>
        <taxon>Platyhelminthes</taxon>
        <taxon>Trematoda</taxon>
        <taxon>Digenea</taxon>
        <taxon>Opisthorchiida</taxon>
        <taxon>Opisthorchiata</taxon>
        <taxon>Opisthorchiidae</taxon>
        <taxon>Clonorchis</taxon>
    </lineage>
</organism>
<feature type="domain" description="GDP/GTP exchange factor Sec2 N-terminal" evidence="2">
    <location>
        <begin position="342"/>
        <end position="410"/>
    </location>
</feature>
<dbReference type="Proteomes" id="UP000008909">
    <property type="component" value="Unassembled WGS sequence"/>
</dbReference>
<dbReference type="InterPro" id="IPR009449">
    <property type="entry name" value="Sec2_N"/>
</dbReference>
<evidence type="ECO:0000259" key="2">
    <source>
        <dbReference type="Pfam" id="PF06428"/>
    </source>
</evidence>
<evidence type="ECO:0000313" key="3">
    <source>
        <dbReference type="EMBL" id="GAA47677.1"/>
    </source>
</evidence>
<dbReference type="AlphaFoldDB" id="G7Y3Z1"/>
<dbReference type="EMBL" id="DF142848">
    <property type="protein sequence ID" value="GAA47677.1"/>
    <property type="molecule type" value="Genomic_DNA"/>
</dbReference>
<gene>
    <name evidence="3" type="ORF">CLF_100665</name>
</gene>
<accession>G7Y3Z1</accession>
<name>G7Y3Z1_CLOSI</name>
<dbReference type="GO" id="GO:0008483">
    <property type="term" value="F:transaminase activity"/>
    <property type="evidence" value="ECO:0007669"/>
    <property type="project" value="UniProtKB-KW"/>
</dbReference>